<reference evidence="2 3" key="2">
    <citation type="submission" date="2024-05" db="EMBL/GenBank/DDBJ databases">
        <authorList>
            <person name="Chen Y."/>
            <person name="Shah S."/>
            <person name="Dougan E. K."/>
            <person name="Thang M."/>
            <person name="Chan C."/>
        </authorList>
    </citation>
    <scope>NUCLEOTIDE SEQUENCE [LARGE SCALE GENOMIC DNA]</scope>
</reference>
<dbReference type="AlphaFoldDB" id="A0A9P1FUI5"/>
<evidence type="ECO:0000313" key="3">
    <source>
        <dbReference type="Proteomes" id="UP001152797"/>
    </source>
</evidence>
<proteinExistence type="predicted"/>
<dbReference type="Proteomes" id="UP001152797">
    <property type="component" value="Unassembled WGS sequence"/>
</dbReference>
<accession>A0A9P1FUI5</accession>
<dbReference type="EMBL" id="CAMXCT030001153">
    <property type="protein sequence ID" value="CAL4774617.1"/>
    <property type="molecule type" value="Genomic_DNA"/>
</dbReference>
<gene>
    <name evidence="1" type="ORF">C1SCF055_LOCUS14588</name>
</gene>
<dbReference type="EMBL" id="CAMXCT010001153">
    <property type="protein sequence ID" value="CAI3987305.1"/>
    <property type="molecule type" value="Genomic_DNA"/>
</dbReference>
<dbReference type="EMBL" id="CAMXCT020001153">
    <property type="protein sequence ID" value="CAL1140680.1"/>
    <property type="molecule type" value="Genomic_DNA"/>
</dbReference>
<organism evidence="1">
    <name type="scientific">Cladocopium goreaui</name>
    <dbReference type="NCBI Taxonomy" id="2562237"/>
    <lineage>
        <taxon>Eukaryota</taxon>
        <taxon>Sar</taxon>
        <taxon>Alveolata</taxon>
        <taxon>Dinophyceae</taxon>
        <taxon>Suessiales</taxon>
        <taxon>Symbiodiniaceae</taxon>
        <taxon>Cladocopium</taxon>
    </lineage>
</organism>
<protein>
    <submittedName>
        <fullName evidence="2">DNA (Cytosine-5-)-methyltransferase</fullName>
    </submittedName>
</protein>
<keyword evidence="3" id="KW-1185">Reference proteome</keyword>
<evidence type="ECO:0000313" key="2">
    <source>
        <dbReference type="EMBL" id="CAL4774617.1"/>
    </source>
</evidence>
<sequence length="98" mass="11077">MGLTSHAPCMTPRGEFFELSKGRYVTDVEKMLFQSFPVHQLDLKPLSRRELEDLAGNSMNIRACAAAWLCLFSTLDLQKWNQAGITADTTDPLLHDTY</sequence>
<comment type="caution">
    <text evidence="1">The sequence shown here is derived from an EMBL/GenBank/DDBJ whole genome shotgun (WGS) entry which is preliminary data.</text>
</comment>
<name>A0A9P1FUI5_9DINO</name>
<evidence type="ECO:0000313" key="1">
    <source>
        <dbReference type="EMBL" id="CAI3987305.1"/>
    </source>
</evidence>
<reference evidence="1" key="1">
    <citation type="submission" date="2022-10" db="EMBL/GenBank/DDBJ databases">
        <authorList>
            <person name="Chen Y."/>
            <person name="Dougan E. K."/>
            <person name="Chan C."/>
            <person name="Rhodes N."/>
            <person name="Thang M."/>
        </authorList>
    </citation>
    <scope>NUCLEOTIDE SEQUENCE</scope>
</reference>